<gene>
    <name evidence="1" type="ORF">SDC9_188570</name>
</gene>
<accession>A0A645HQA2</accession>
<sequence>MQRFVDGTQVFTDYGSLAAPCSDIEDGPGNVDDLLVDVGDGENACEKRSA</sequence>
<dbReference type="AlphaFoldDB" id="A0A645HQA2"/>
<proteinExistence type="predicted"/>
<reference evidence="1" key="1">
    <citation type="submission" date="2019-08" db="EMBL/GenBank/DDBJ databases">
        <authorList>
            <person name="Kucharzyk K."/>
            <person name="Murdoch R.W."/>
            <person name="Higgins S."/>
            <person name="Loffler F."/>
        </authorList>
    </citation>
    <scope>NUCLEOTIDE SEQUENCE</scope>
</reference>
<organism evidence="1">
    <name type="scientific">bioreactor metagenome</name>
    <dbReference type="NCBI Taxonomy" id="1076179"/>
    <lineage>
        <taxon>unclassified sequences</taxon>
        <taxon>metagenomes</taxon>
        <taxon>ecological metagenomes</taxon>
    </lineage>
</organism>
<evidence type="ECO:0000313" key="1">
    <source>
        <dbReference type="EMBL" id="MPN41030.1"/>
    </source>
</evidence>
<protein>
    <submittedName>
        <fullName evidence="1">Uncharacterized protein</fullName>
    </submittedName>
</protein>
<name>A0A645HQA2_9ZZZZ</name>
<dbReference type="EMBL" id="VSSQ01097839">
    <property type="protein sequence ID" value="MPN41030.1"/>
    <property type="molecule type" value="Genomic_DNA"/>
</dbReference>
<comment type="caution">
    <text evidence="1">The sequence shown here is derived from an EMBL/GenBank/DDBJ whole genome shotgun (WGS) entry which is preliminary data.</text>
</comment>